<comment type="caution">
    <text evidence="3">The sequence shown here is derived from an EMBL/GenBank/DDBJ whole genome shotgun (WGS) entry which is preliminary data.</text>
</comment>
<keyword evidence="4" id="KW-1185">Reference proteome</keyword>
<dbReference type="EMBL" id="JALJOV010000106">
    <property type="protein sequence ID" value="KAK9867139.1"/>
    <property type="molecule type" value="Genomic_DNA"/>
</dbReference>
<dbReference type="InterPro" id="IPR011256">
    <property type="entry name" value="Reg_factor_effector_dom_sf"/>
</dbReference>
<dbReference type="PROSITE" id="PS51257">
    <property type="entry name" value="PROKAR_LIPOPROTEIN"/>
    <property type="match status" value="1"/>
</dbReference>
<keyword evidence="2" id="KW-0732">Signal</keyword>
<dbReference type="PANTHER" id="PTHR11220">
    <property type="entry name" value="HEME-BINDING PROTEIN-RELATED"/>
    <property type="match status" value="1"/>
</dbReference>
<dbReference type="AlphaFoldDB" id="A0AAW1TCC6"/>
<gene>
    <name evidence="3" type="ORF">WJX84_003124</name>
</gene>
<evidence type="ECO:0000256" key="1">
    <source>
        <dbReference type="ARBA" id="ARBA00009817"/>
    </source>
</evidence>
<dbReference type="InterPro" id="IPR006917">
    <property type="entry name" value="SOUL_heme-bd"/>
</dbReference>
<accession>A0AAW1TCC6</accession>
<feature type="signal peptide" evidence="2">
    <location>
        <begin position="1"/>
        <end position="21"/>
    </location>
</feature>
<dbReference type="FunFam" id="3.20.80.10:FF:000002">
    <property type="entry name" value="Heme-binding protein 2"/>
    <property type="match status" value="1"/>
</dbReference>
<protein>
    <recommendedName>
        <fullName evidence="5">Heme-binding protein 2</fullName>
    </recommendedName>
</protein>
<comment type="similarity">
    <text evidence="1">Belongs to the HEBP family.</text>
</comment>
<sequence>MHGVARAFAVVVVLSTSLVACRELLPSKKSQAGWDKPWFCHDLDCPRFTIKNTTTAYQTREYQSEVWAVTHVDALLYSEAVAIGFKRLFNYIGGENEDHKKIAMTAPVATKIVPGQGPFCKSHFTVAFYVPYALQDGPIQPTNKDIQIVTIPKWTAFVYQYGGFVVEDYSLFGKAKRLHEQLEEEGIEVNQENFIAASYDPPFRIQGRHNEVMLMASDSDALSVLT</sequence>
<dbReference type="SUPFAM" id="SSF55136">
    <property type="entry name" value="Probable bacterial effector-binding domain"/>
    <property type="match status" value="1"/>
</dbReference>
<feature type="chain" id="PRO_5043497783" description="Heme-binding protein 2" evidence="2">
    <location>
        <begin position="22"/>
        <end position="226"/>
    </location>
</feature>
<dbReference type="Proteomes" id="UP001485043">
    <property type="component" value="Unassembled WGS sequence"/>
</dbReference>
<evidence type="ECO:0008006" key="5">
    <source>
        <dbReference type="Google" id="ProtNLM"/>
    </source>
</evidence>
<name>A0AAW1TCC6_9CHLO</name>
<dbReference type="PANTHER" id="PTHR11220:SF1">
    <property type="entry name" value="HEME-BINDING PROTEIN 2"/>
    <property type="match status" value="1"/>
</dbReference>
<reference evidence="3 4" key="1">
    <citation type="journal article" date="2024" name="Nat. Commun.">
        <title>Phylogenomics reveals the evolutionary origins of lichenization in chlorophyte algae.</title>
        <authorList>
            <person name="Puginier C."/>
            <person name="Libourel C."/>
            <person name="Otte J."/>
            <person name="Skaloud P."/>
            <person name="Haon M."/>
            <person name="Grisel S."/>
            <person name="Petersen M."/>
            <person name="Berrin J.G."/>
            <person name="Delaux P.M."/>
            <person name="Dal Grande F."/>
            <person name="Keller J."/>
        </authorList>
    </citation>
    <scope>NUCLEOTIDE SEQUENCE [LARGE SCALE GENOMIC DNA]</scope>
    <source>
        <strain evidence="3 4">SAG 2523</strain>
    </source>
</reference>
<organism evidence="3 4">
    <name type="scientific">Apatococcus fuscideae</name>
    <dbReference type="NCBI Taxonomy" id="2026836"/>
    <lineage>
        <taxon>Eukaryota</taxon>
        <taxon>Viridiplantae</taxon>
        <taxon>Chlorophyta</taxon>
        <taxon>core chlorophytes</taxon>
        <taxon>Trebouxiophyceae</taxon>
        <taxon>Chlorellales</taxon>
        <taxon>Chlorellaceae</taxon>
        <taxon>Apatococcus</taxon>
    </lineage>
</organism>
<dbReference type="Gene3D" id="3.20.80.10">
    <property type="entry name" value="Regulatory factor, effector binding domain"/>
    <property type="match status" value="1"/>
</dbReference>
<evidence type="ECO:0000256" key="2">
    <source>
        <dbReference type="SAM" id="SignalP"/>
    </source>
</evidence>
<evidence type="ECO:0000313" key="4">
    <source>
        <dbReference type="Proteomes" id="UP001485043"/>
    </source>
</evidence>
<evidence type="ECO:0000313" key="3">
    <source>
        <dbReference type="EMBL" id="KAK9867139.1"/>
    </source>
</evidence>
<proteinExistence type="inferred from homology"/>
<dbReference type="Pfam" id="PF04832">
    <property type="entry name" value="SOUL"/>
    <property type="match status" value="1"/>
</dbReference>